<name>A0A9K3PGK3_9STRA</name>
<evidence type="ECO:0000256" key="2">
    <source>
        <dbReference type="ARBA" id="ARBA00023136"/>
    </source>
</evidence>
<feature type="region of interest" description="Disordered" evidence="3">
    <location>
        <begin position="538"/>
        <end position="583"/>
    </location>
</feature>
<dbReference type="OrthoDB" id="48872at2759"/>
<feature type="region of interest" description="Disordered" evidence="3">
    <location>
        <begin position="644"/>
        <end position="683"/>
    </location>
</feature>
<feature type="region of interest" description="Disordered" evidence="3">
    <location>
        <begin position="730"/>
        <end position="785"/>
    </location>
</feature>
<evidence type="ECO:0000313" key="5">
    <source>
        <dbReference type="EMBL" id="KAG7345956.1"/>
    </source>
</evidence>
<feature type="domain" description="VASt" evidence="4">
    <location>
        <begin position="389"/>
        <end position="655"/>
    </location>
</feature>
<evidence type="ECO:0000259" key="4">
    <source>
        <dbReference type="PROSITE" id="PS51778"/>
    </source>
</evidence>
<evidence type="ECO:0000256" key="3">
    <source>
        <dbReference type="SAM" id="MobiDB-lite"/>
    </source>
</evidence>
<accession>A0A9K3PGK3</accession>
<dbReference type="InterPro" id="IPR031968">
    <property type="entry name" value="VASt"/>
</dbReference>
<reference evidence="5" key="1">
    <citation type="journal article" date="2021" name="Sci. Rep.">
        <title>Diploid genomic architecture of Nitzschia inconspicua, an elite biomass production diatom.</title>
        <authorList>
            <person name="Oliver A."/>
            <person name="Podell S."/>
            <person name="Pinowska A."/>
            <person name="Traller J.C."/>
            <person name="Smith S.R."/>
            <person name="McClure R."/>
            <person name="Beliaev A."/>
            <person name="Bohutskyi P."/>
            <person name="Hill E.A."/>
            <person name="Rabines A."/>
            <person name="Zheng H."/>
            <person name="Allen L.Z."/>
            <person name="Kuo A."/>
            <person name="Grigoriev I.V."/>
            <person name="Allen A.E."/>
            <person name="Hazlebeck D."/>
            <person name="Allen E.E."/>
        </authorList>
    </citation>
    <scope>NUCLEOTIDE SEQUENCE</scope>
    <source>
        <strain evidence="5">Hildebrandi</strain>
    </source>
</reference>
<feature type="compositionally biased region" description="Polar residues" evidence="3">
    <location>
        <begin position="26"/>
        <end position="62"/>
    </location>
</feature>
<dbReference type="Proteomes" id="UP000693970">
    <property type="component" value="Unassembled WGS sequence"/>
</dbReference>
<dbReference type="PANTHER" id="PTHR47666">
    <property type="entry name" value="PROTEIN VASCULAR ASSOCIATED DEATH 1, CHLOROPLASTIC"/>
    <property type="match status" value="1"/>
</dbReference>
<gene>
    <name evidence="5" type="ORF">IV203_005023</name>
</gene>
<evidence type="ECO:0000256" key="1">
    <source>
        <dbReference type="ARBA" id="ARBA00004370"/>
    </source>
</evidence>
<feature type="compositionally biased region" description="Basic and acidic residues" evidence="3">
    <location>
        <begin position="538"/>
        <end position="564"/>
    </location>
</feature>
<feature type="compositionally biased region" description="Polar residues" evidence="3">
    <location>
        <begin position="570"/>
        <end position="583"/>
    </location>
</feature>
<protein>
    <recommendedName>
        <fullName evidence="4">VASt domain-containing protein</fullName>
    </recommendedName>
</protein>
<evidence type="ECO:0000313" key="6">
    <source>
        <dbReference type="Proteomes" id="UP000693970"/>
    </source>
</evidence>
<dbReference type="PANTHER" id="PTHR47666:SF1">
    <property type="entry name" value="PROTEIN VASCULAR ASSOCIATED DEATH 1, CHLOROPLASTIC"/>
    <property type="match status" value="1"/>
</dbReference>
<dbReference type="Pfam" id="PF16016">
    <property type="entry name" value="VASt"/>
    <property type="match status" value="1"/>
</dbReference>
<comment type="subcellular location">
    <subcellularLocation>
        <location evidence="1">Membrane</location>
    </subcellularLocation>
</comment>
<proteinExistence type="predicted"/>
<dbReference type="EMBL" id="JAGRRH010000021">
    <property type="protein sequence ID" value="KAG7345956.1"/>
    <property type="molecule type" value="Genomic_DNA"/>
</dbReference>
<comment type="caution">
    <text evidence="5">The sequence shown here is derived from an EMBL/GenBank/DDBJ whole genome shotgun (WGS) entry which is preliminary data.</text>
</comment>
<dbReference type="PROSITE" id="PS51778">
    <property type="entry name" value="VAST"/>
    <property type="match status" value="1"/>
</dbReference>
<keyword evidence="6" id="KW-1185">Reference proteome</keyword>
<dbReference type="AlphaFoldDB" id="A0A9K3PGK3"/>
<feature type="region of interest" description="Disordered" evidence="3">
    <location>
        <begin position="343"/>
        <end position="363"/>
    </location>
</feature>
<organism evidence="5 6">
    <name type="scientific">Nitzschia inconspicua</name>
    <dbReference type="NCBI Taxonomy" id="303405"/>
    <lineage>
        <taxon>Eukaryota</taxon>
        <taxon>Sar</taxon>
        <taxon>Stramenopiles</taxon>
        <taxon>Ochrophyta</taxon>
        <taxon>Bacillariophyta</taxon>
        <taxon>Bacillariophyceae</taxon>
        <taxon>Bacillariophycidae</taxon>
        <taxon>Bacillariales</taxon>
        <taxon>Bacillariaceae</taxon>
        <taxon>Nitzschia</taxon>
    </lineage>
</organism>
<keyword evidence="2" id="KW-0472">Membrane</keyword>
<feature type="region of interest" description="Disordered" evidence="3">
    <location>
        <begin position="15"/>
        <end position="84"/>
    </location>
</feature>
<reference evidence="5" key="2">
    <citation type="submission" date="2021-04" db="EMBL/GenBank/DDBJ databases">
        <authorList>
            <person name="Podell S."/>
        </authorList>
    </citation>
    <scope>NUCLEOTIDE SEQUENCE</scope>
    <source>
        <strain evidence="5">Hildebrandi</strain>
    </source>
</reference>
<dbReference type="GO" id="GO:0016020">
    <property type="term" value="C:membrane"/>
    <property type="evidence" value="ECO:0007669"/>
    <property type="project" value="UniProtKB-SubCell"/>
</dbReference>
<sequence length="785" mass="86493">MTFVTAATVTVVPQGPDAKGLVRPVGSSTSQAESHKTGTVTNLQGDNSSIPTITKNSDSAIPTPSPVDKCRNTNSATTVSSKDKDMRRTISADDLLLLQHVTSTTKEGEDEDDGSVISVASEWVMSTFFPSTATTTKTKTRKRPSEHRITNLMDCDADLNIFDKFGGDTEDDDNSTTSSVHTIRYFEPSDFKMENWENLSAAQIGFAVMAGGFMCFHPVMFVAGVLTAFGTLQAAGATYDYCENSSSLWFCGRNDTTSTTTTSAETNDDKVVQAPDDDKVLSDAGQAPTATEVVEEKKDDFASIDDGVQDYTDPMRQLSQLTFSQDSGSVLPQGLVRNIVQLNDDPTKGTGASSSHESNDERINSSLSALSHLESQEAVKWVDAFYPSLSTKALDRVEFHGLNAREFFNVFFSDSAPFGFEAFHKIRKDKNVRYGKWETLEGVQKPCLLSQAPAIAHDPKDGNDTPLERLPIQERLIEFEAKTNSFLGPPYAKTTKVQRALQLSKRVLVLEMKTTLSDIPFSNRFYVMERWLVTSESHPEGECLRTSPSEKKNHTNKKRQDVRNHLTPMGENNSSHHPTKSGKMTSTAFLTITSQVVFTQACAFEATILKESAKQISEISNQWNKMAQAGLKRTEETRRQRLMEEELEDEEHLGSVQPGTLATTKAKDPAPSKVPKSTEDYENDGSIEIQHMGRRNSWVAGDPYCPPLNDEDHGKDLSLNARLSMRNPRRLKKGRRSFTQSLSNLIPRRRSSTLSTSTNETLASPSNPEGGHGAHAALPLQVSVP</sequence>